<evidence type="ECO:0000313" key="2">
    <source>
        <dbReference type="Proteomes" id="UP000798662"/>
    </source>
</evidence>
<sequence length="122" mass="11333">MHNGPTHGPSLSWRKSLVEHFGESAGSQGCGGGGGDDQGGGGDGGGGVKGGGDGGSGGGGKVGGDGGGGGGGGKVKASAASVSAAVKGGMRLGEPGNGESVCHFIDPMFTSCVQYVHVRCCG</sequence>
<comment type="caution">
    <text evidence="1">The sequence shown here is derived from an EMBL/GenBank/DDBJ whole genome shotgun (WGS) entry which is preliminary data.</text>
</comment>
<organism evidence="1 2">
    <name type="scientific">Pyropia yezoensis</name>
    <name type="common">Susabi-nori</name>
    <name type="synonym">Porphyra yezoensis</name>
    <dbReference type="NCBI Taxonomy" id="2788"/>
    <lineage>
        <taxon>Eukaryota</taxon>
        <taxon>Rhodophyta</taxon>
        <taxon>Bangiophyceae</taxon>
        <taxon>Bangiales</taxon>
        <taxon>Bangiaceae</taxon>
        <taxon>Pyropia</taxon>
    </lineage>
</organism>
<evidence type="ECO:0000313" key="1">
    <source>
        <dbReference type="EMBL" id="KAK1867872.1"/>
    </source>
</evidence>
<proteinExistence type="predicted"/>
<dbReference type="Proteomes" id="UP000798662">
    <property type="component" value="Chromosome 3"/>
</dbReference>
<name>A0ACC3CCG7_PYRYE</name>
<dbReference type="EMBL" id="CM020620">
    <property type="protein sequence ID" value="KAK1867872.1"/>
    <property type="molecule type" value="Genomic_DNA"/>
</dbReference>
<keyword evidence="2" id="KW-1185">Reference proteome</keyword>
<protein>
    <submittedName>
        <fullName evidence="1">Uncharacterized protein</fullName>
    </submittedName>
</protein>
<gene>
    <name evidence="1" type="ORF">I4F81_010369</name>
</gene>
<accession>A0ACC3CCG7</accession>
<reference evidence="1" key="1">
    <citation type="submission" date="2019-11" db="EMBL/GenBank/DDBJ databases">
        <title>Nori genome reveals adaptations in red seaweeds to the harsh intertidal environment.</title>
        <authorList>
            <person name="Wang D."/>
            <person name="Mao Y."/>
        </authorList>
    </citation>
    <scope>NUCLEOTIDE SEQUENCE</scope>
    <source>
        <tissue evidence="1">Gametophyte</tissue>
    </source>
</reference>